<protein>
    <submittedName>
        <fullName evidence="9">Efflux ABC transporter permease</fullName>
    </submittedName>
</protein>
<feature type="transmembrane region" description="Helical" evidence="7">
    <location>
        <begin position="423"/>
        <end position="448"/>
    </location>
</feature>
<feature type="transmembrane region" description="Helical" evidence="7">
    <location>
        <begin position="325"/>
        <end position="346"/>
    </location>
</feature>
<keyword evidence="5 7" id="KW-1133">Transmembrane helix</keyword>
<evidence type="ECO:0000259" key="8">
    <source>
        <dbReference type="Pfam" id="PF02687"/>
    </source>
</evidence>
<dbReference type="EMBL" id="CP002601">
    <property type="protein sequence ID" value="AEA65477.1"/>
    <property type="molecule type" value="Genomic_DNA"/>
</dbReference>
<evidence type="ECO:0000256" key="3">
    <source>
        <dbReference type="ARBA" id="ARBA00022475"/>
    </source>
</evidence>
<geneLocation type="plasmid" evidence="9 10">
    <name>bgla_1p</name>
</geneLocation>
<evidence type="ECO:0000256" key="2">
    <source>
        <dbReference type="ARBA" id="ARBA00005236"/>
    </source>
</evidence>
<evidence type="ECO:0000256" key="4">
    <source>
        <dbReference type="ARBA" id="ARBA00022692"/>
    </source>
</evidence>
<accession>F2LRI3</accession>
<sequence>MRVLKIAFRNVFRNRRRSLMTLMTVAIGGIAVLLLGALLGYIILDFQTSTVKRVGHLTVYKKGYYDFGSGNPVAYGIGDYQRVRQLIVDDPELAPLIAVATPIQAVFGIAGNYPKDVSKTFFGEGIVPADRFRMQQWNDYHFSYGPPGVPLKTADSAIVGMGVGRMLGLCRELHIPKCKPLPVPAGDPAAASAPPADFSALVAQEAAATGQPGTAAKRTRPSIDLLAATAAGAPNVVSVTIDRAESEGLKELDDNYVVMQLKLAQDLLYGRGEHKVTGIVIQLHHTADVPRARAELNRLFRAQGLDLEVRDYEELTPFYRQVINFFSFIFTFIAIIIGVIVLFTIVNTMSMSVMERTSEIGTCRALGVQRSEVWTQFVVEGLILGLTGATLSLAAAALIVWVINSCGLRWTPPSDSDKVPFRLYLAGNWLLIYGTWGVLVAVATIASFAPASRAGKKTVVEALRHV</sequence>
<keyword evidence="9" id="KW-0614">Plasmid</keyword>
<feature type="transmembrane region" description="Helical" evidence="7">
    <location>
        <begin position="21"/>
        <end position="44"/>
    </location>
</feature>
<keyword evidence="3" id="KW-1003">Cell membrane</keyword>
<dbReference type="InterPro" id="IPR051447">
    <property type="entry name" value="Lipoprotein-release_system"/>
</dbReference>
<organism evidence="9 10">
    <name type="scientific">Burkholderia gladioli (strain BSR3)</name>
    <dbReference type="NCBI Taxonomy" id="999541"/>
    <lineage>
        <taxon>Bacteria</taxon>
        <taxon>Pseudomonadati</taxon>
        <taxon>Pseudomonadota</taxon>
        <taxon>Betaproteobacteria</taxon>
        <taxon>Burkholderiales</taxon>
        <taxon>Burkholderiaceae</taxon>
        <taxon>Burkholderia</taxon>
    </lineage>
</organism>
<keyword evidence="6 7" id="KW-0472">Membrane</keyword>
<dbReference type="PANTHER" id="PTHR30489">
    <property type="entry name" value="LIPOPROTEIN-RELEASING SYSTEM TRANSMEMBRANE PROTEIN LOLE"/>
    <property type="match status" value="1"/>
</dbReference>
<dbReference type="RefSeq" id="WP_013699859.1">
    <property type="nucleotide sequence ID" value="NC_015382.1"/>
</dbReference>
<dbReference type="InterPro" id="IPR003838">
    <property type="entry name" value="ABC3_permease_C"/>
</dbReference>
<evidence type="ECO:0000256" key="1">
    <source>
        <dbReference type="ARBA" id="ARBA00004651"/>
    </source>
</evidence>
<feature type="domain" description="ABC3 transporter permease C-terminal" evidence="8">
    <location>
        <begin position="332"/>
        <end position="458"/>
    </location>
</feature>
<evidence type="ECO:0000256" key="5">
    <source>
        <dbReference type="ARBA" id="ARBA00022989"/>
    </source>
</evidence>
<feature type="transmembrane region" description="Helical" evidence="7">
    <location>
        <begin position="377"/>
        <end position="403"/>
    </location>
</feature>
<reference evidence="9 10" key="1">
    <citation type="journal article" date="2011" name="J. Bacteriol.">
        <title>Complete genome sequence of Burkholderia gladioli BSR3.</title>
        <authorList>
            <person name="Seo Y.S."/>
            <person name="Lim J."/>
            <person name="Choi B.S."/>
            <person name="Kim H."/>
            <person name="Goo E."/>
            <person name="Lee B."/>
            <person name="Lim J.S."/>
            <person name="Choi I.Y."/>
            <person name="Moon J.S."/>
            <person name="Kim J."/>
            <person name="Hwang I."/>
        </authorList>
    </citation>
    <scope>NUCLEOTIDE SEQUENCE [LARGE SCALE GENOMIC DNA]</scope>
    <source>
        <strain evidence="10">BSR3</strain>
    </source>
</reference>
<evidence type="ECO:0000256" key="6">
    <source>
        <dbReference type="ARBA" id="ARBA00023136"/>
    </source>
</evidence>
<dbReference type="PANTHER" id="PTHR30489:SF0">
    <property type="entry name" value="LIPOPROTEIN-RELEASING SYSTEM TRANSMEMBRANE PROTEIN LOLE"/>
    <property type="match status" value="1"/>
</dbReference>
<dbReference type="AlphaFoldDB" id="F2LRI3"/>
<dbReference type="Proteomes" id="UP000008316">
    <property type="component" value="Plasmid bgla_1p"/>
</dbReference>
<gene>
    <name evidence="9" type="ordered locus">bgla_1p0720</name>
</gene>
<evidence type="ECO:0000256" key="7">
    <source>
        <dbReference type="SAM" id="Phobius"/>
    </source>
</evidence>
<comment type="similarity">
    <text evidence="2">Belongs to the ABC-4 integral membrane protein family. LolC/E subfamily.</text>
</comment>
<name>F2LRI3_BURGS</name>
<proteinExistence type="inferred from homology"/>
<comment type="subcellular location">
    <subcellularLocation>
        <location evidence="1">Cell membrane</location>
        <topology evidence="1">Multi-pass membrane protein</topology>
    </subcellularLocation>
</comment>
<dbReference type="GO" id="GO:0044874">
    <property type="term" value="P:lipoprotein localization to outer membrane"/>
    <property type="evidence" value="ECO:0007669"/>
    <property type="project" value="TreeGrafter"/>
</dbReference>
<dbReference type="HOGENOM" id="CLU_000604_8_6_4"/>
<evidence type="ECO:0000313" key="9">
    <source>
        <dbReference type="EMBL" id="AEA65477.1"/>
    </source>
</evidence>
<evidence type="ECO:0000313" key="10">
    <source>
        <dbReference type="Proteomes" id="UP000008316"/>
    </source>
</evidence>
<dbReference type="Pfam" id="PF02687">
    <property type="entry name" value="FtsX"/>
    <property type="match status" value="1"/>
</dbReference>
<keyword evidence="10" id="KW-1185">Reference proteome</keyword>
<dbReference type="GO" id="GO:0098797">
    <property type="term" value="C:plasma membrane protein complex"/>
    <property type="evidence" value="ECO:0007669"/>
    <property type="project" value="TreeGrafter"/>
</dbReference>
<keyword evidence="4 7" id="KW-0812">Transmembrane</keyword>
<dbReference type="KEGG" id="bgd:bgla_1p0720"/>